<reference evidence="1" key="1">
    <citation type="submission" date="2022-11" db="EMBL/GenBank/DDBJ databases">
        <title>Centuries of genome instability and evolution in soft-shell clam transmissible cancer (bioRxiv).</title>
        <authorList>
            <person name="Hart S.F.M."/>
            <person name="Yonemitsu M.A."/>
            <person name="Giersch R.M."/>
            <person name="Beal B.F."/>
            <person name="Arriagada G."/>
            <person name="Davis B.W."/>
            <person name="Ostrander E.A."/>
            <person name="Goff S.P."/>
            <person name="Metzger M.J."/>
        </authorList>
    </citation>
    <scope>NUCLEOTIDE SEQUENCE</scope>
    <source>
        <strain evidence="1">MELC-2E11</strain>
        <tissue evidence="1">Siphon/mantle</tissue>
    </source>
</reference>
<organism evidence="1 2">
    <name type="scientific">Mya arenaria</name>
    <name type="common">Soft-shell clam</name>
    <dbReference type="NCBI Taxonomy" id="6604"/>
    <lineage>
        <taxon>Eukaryota</taxon>
        <taxon>Metazoa</taxon>
        <taxon>Spiralia</taxon>
        <taxon>Lophotrochozoa</taxon>
        <taxon>Mollusca</taxon>
        <taxon>Bivalvia</taxon>
        <taxon>Autobranchia</taxon>
        <taxon>Heteroconchia</taxon>
        <taxon>Euheterodonta</taxon>
        <taxon>Imparidentia</taxon>
        <taxon>Neoheterodontei</taxon>
        <taxon>Myida</taxon>
        <taxon>Myoidea</taxon>
        <taxon>Myidae</taxon>
        <taxon>Mya</taxon>
    </lineage>
</organism>
<name>A0ABY7F7Y9_MYAAR</name>
<dbReference type="Proteomes" id="UP001164746">
    <property type="component" value="Chromosome 10"/>
</dbReference>
<sequence length="274" mass="31322">MCTNRMLPYRNTMKAMWQQCCGSLNKVLSLKIDIGSSDHSVGTNLVEADHELDKALNEDNDDLIRIFCQIVTFLSFKMNVSCGSHHVFPSQRCLVSSSFLLLQIISVATRLLKVIYSAVQTEMATSGRKHNFRFLRRDSDVYSLEPVDHRMKVQLFGATSLSGCANFGLRQLANDNEREFGRGVSKLIHRDFYFRATSGRKHNFRFLRRDSDVYSLEPVDHRMKVQLFGATSLSGCANFGLRQLANDNEREFGRGVSKLIHRDFYVNYCLPTVK</sequence>
<dbReference type="EMBL" id="CP111021">
    <property type="protein sequence ID" value="WAR17142.1"/>
    <property type="molecule type" value="Genomic_DNA"/>
</dbReference>
<evidence type="ECO:0000313" key="2">
    <source>
        <dbReference type="Proteomes" id="UP001164746"/>
    </source>
</evidence>
<protein>
    <submittedName>
        <fullName evidence="1">Uncharacterized protein</fullName>
    </submittedName>
</protein>
<evidence type="ECO:0000313" key="1">
    <source>
        <dbReference type="EMBL" id="WAR17142.1"/>
    </source>
</evidence>
<dbReference type="PANTHER" id="PTHR47331">
    <property type="entry name" value="PHD-TYPE DOMAIN-CONTAINING PROTEIN"/>
    <property type="match status" value="1"/>
</dbReference>
<dbReference type="PANTHER" id="PTHR47331:SF5">
    <property type="entry name" value="RIBONUCLEASE H"/>
    <property type="match status" value="1"/>
</dbReference>
<keyword evidence="2" id="KW-1185">Reference proteome</keyword>
<gene>
    <name evidence="1" type="ORF">MAR_031736</name>
</gene>
<accession>A0ABY7F7Y9</accession>
<proteinExistence type="predicted"/>